<sequence length="104" mass="11258">MKKSILIAAVLMSGVAMAAPVANTNFSPIATEIQEAKVKIEPDALPEPVKTAIANDASVSSLTISEAWQWATPEGTYQFKVVFDNGTEDKLSKKYDQEGNEIKE</sequence>
<feature type="chain" id="PRO_5011561486" description="PepSY domain-containing protein" evidence="1">
    <location>
        <begin position="19"/>
        <end position="104"/>
    </location>
</feature>
<dbReference type="AlphaFoldDB" id="A0A1I5HRY6"/>
<evidence type="ECO:0000313" key="3">
    <source>
        <dbReference type="Proteomes" id="UP000199564"/>
    </source>
</evidence>
<dbReference type="RefSeq" id="WP_139217496.1">
    <property type="nucleotide sequence ID" value="NZ_FOVW01000007.1"/>
</dbReference>
<feature type="signal peptide" evidence="1">
    <location>
        <begin position="1"/>
        <end position="18"/>
    </location>
</feature>
<evidence type="ECO:0000313" key="2">
    <source>
        <dbReference type="EMBL" id="SFO51065.1"/>
    </source>
</evidence>
<gene>
    <name evidence="2" type="ORF">SAMN04488519_107229</name>
</gene>
<organism evidence="2 3">
    <name type="scientific">Algoriphagus ornithinivorans</name>
    <dbReference type="NCBI Taxonomy" id="226506"/>
    <lineage>
        <taxon>Bacteria</taxon>
        <taxon>Pseudomonadati</taxon>
        <taxon>Bacteroidota</taxon>
        <taxon>Cytophagia</taxon>
        <taxon>Cytophagales</taxon>
        <taxon>Cyclobacteriaceae</taxon>
        <taxon>Algoriphagus</taxon>
    </lineage>
</organism>
<reference evidence="3" key="1">
    <citation type="submission" date="2016-10" db="EMBL/GenBank/DDBJ databases">
        <authorList>
            <person name="Varghese N."/>
            <person name="Submissions S."/>
        </authorList>
    </citation>
    <scope>NUCLEOTIDE SEQUENCE [LARGE SCALE GENOMIC DNA]</scope>
    <source>
        <strain evidence="3">DSM 15282</strain>
    </source>
</reference>
<dbReference type="EMBL" id="FOVW01000007">
    <property type="protein sequence ID" value="SFO51065.1"/>
    <property type="molecule type" value="Genomic_DNA"/>
</dbReference>
<evidence type="ECO:0000256" key="1">
    <source>
        <dbReference type="SAM" id="SignalP"/>
    </source>
</evidence>
<evidence type="ECO:0008006" key="4">
    <source>
        <dbReference type="Google" id="ProtNLM"/>
    </source>
</evidence>
<protein>
    <recommendedName>
        <fullName evidence="4">PepSY domain-containing protein</fullName>
    </recommendedName>
</protein>
<accession>A0A1I5HRY6</accession>
<name>A0A1I5HRY6_9BACT</name>
<keyword evidence="3" id="KW-1185">Reference proteome</keyword>
<dbReference type="Proteomes" id="UP000199564">
    <property type="component" value="Unassembled WGS sequence"/>
</dbReference>
<proteinExistence type="predicted"/>
<keyword evidence="1" id="KW-0732">Signal</keyword>